<gene>
    <name evidence="9" type="ORF">ABXR19_02895</name>
</gene>
<dbReference type="CDD" id="cd16378">
    <property type="entry name" value="CcmH_N"/>
    <property type="match status" value="1"/>
</dbReference>
<keyword evidence="7" id="KW-0812">Transmembrane</keyword>
<comment type="function">
    <text evidence="7">Possible subunit of a heme lyase.</text>
</comment>
<name>A0ABV2TJB5_9RHOO</name>
<proteinExistence type="inferred from homology"/>
<keyword evidence="7" id="KW-0472">Membrane</keyword>
<dbReference type="InterPro" id="IPR038297">
    <property type="entry name" value="CcmH/CycL/NrfF/Ccl2_sf"/>
</dbReference>
<feature type="transmembrane region" description="Helical" evidence="7">
    <location>
        <begin position="97"/>
        <end position="116"/>
    </location>
</feature>
<dbReference type="PANTHER" id="PTHR47870:SF1">
    <property type="entry name" value="CYTOCHROME C-TYPE BIOGENESIS PROTEIN CCMH"/>
    <property type="match status" value="1"/>
</dbReference>
<evidence type="ECO:0000256" key="5">
    <source>
        <dbReference type="ARBA" id="ARBA00022748"/>
    </source>
</evidence>
<comment type="similarity">
    <text evidence="1 7">Belongs to the CcmH/CycL/Ccl2/NrfF family.</text>
</comment>
<evidence type="ECO:0000256" key="7">
    <source>
        <dbReference type="RuleBase" id="RU364112"/>
    </source>
</evidence>
<reference evidence="9 10" key="1">
    <citation type="submission" date="2024-07" db="EMBL/GenBank/DDBJ databases">
        <title>Uliginosibacterium flavum JJ3220;KACC:17644.</title>
        <authorList>
            <person name="Kim M.K."/>
        </authorList>
    </citation>
    <scope>NUCLEOTIDE SEQUENCE [LARGE SCALE GENOMIC DNA]</scope>
    <source>
        <strain evidence="9 10">KACC:17644</strain>
    </source>
</reference>
<protein>
    <recommendedName>
        <fullName evidence="7">Cytochrome c-type biogenesis protein</fullName>
    </recommendedName>
</protein>
<evidence type="ECO:0000256" key="4">
    <source>
        <dbReference type="ARBA" id="ARBA00022729"/>
    </source>
</evidence>
<dbReference type="Pfam" id="PF03918">
    <property type="entry name" value="CcmH"/>
    <property type="match status" value="1"/>
</dbReference>
<evidence type="ECO:0000256" key="2">
    <source>
        <dbReference type="ARBA" id="ARBA00022617"/>
    </source>
</evidence>
<keyword evidence="10" id="KW-1185">Reference proteome</keyword>
<keyword evidence="3 7" id="KW-0479">Metal-binding</keyword>
<evidence type="ECO:0000313" key="10">
    <source>
        <dbReference type="Proteomes" id="UP001549691"/>
    </source>
</evidence>
<dbReference type="Proteomes" id="UP001549691">
    <property type="component" value="Unassembled WGS sequence"/>
</dbReference>
<dbReference type="InterPro" id="IPR051263">
    <property type="entry name" value="C-type_cytochrome_biogenesis"/>
</dbReference>
<dbReference type="RefSeq" id="WP_354599578.1">
    <property type="nucleotide sequence ID" value="NZ_JBEWZI010000002.1"/>
</dbReference>
<evidence type="ECO:0000259" key="8">
    <source>
        <dbReference type="Pfam" id="PF03918"/>
    </source>
</evidence>
<accession>A0ABV2TJB5</accession>
<organism evidence="9 10">
    <name type="scientific">Uliginosibacterium flavum</name>
    <dbReference type="NCBI Taxonomy" id="1396831"/>
    <lineage>
        <taxon>Bacteria</taxon>
        <taxon>Pseudomonadati</taxon>
        <taxon>Pseudomonadota</taxon>
        <taxon>Betaproteobacteria</taxon>
        <taxon>Rhodocyclales</taxon>
        <taxon>Zoogloeaceae</taxon>
        <taxon>Uliginosibacterium</taxon>
    </lineage>
</organism>
<sequence>MRKFITGLCLLLTTTTFAASPEAALDARATRLEEQLRCLVCQNQSIAESQADLAMDLKRQVREMLVAGKSEAEVRDYMVERYGDFVLYDPPMQTGTLLLWLGPFLLLLGALGAFFWRLRQRGKAPADTMLDPAELARAHALLNNDAPHTDKPA</sequence>
<dbReference type="EMBL" id="JBEWZI010000002">
    <property type="protein sequence ID" value="MET7013122.1"/>
    <property type="molecule type" value="Genomic_DNA"/>
</dbReference>
<feature type="domain" description="CcmH/CycL/Ccl2/NrfF N-terminal" evidence="8">
    <location>
        <begin position="18"/>
        <end position="142"/>
    </location>
</feature>
<keyword evidence="7" id="KW-1133">Transmembrane helix</keyword>
<evidence type="ECO:0000313" key="9">
    <source>
        <dbReference type="EMBL" id="MET7013122.1"/>
    </source>
</evidence>
<dbReference type="Gene3D" id="1.10.8.640">
    <property type="entry name" value="Cytochrome C biogenesis protein"/>
    <property type="match status" value="1"/>
</dbReference>
<feature type="chain" id="PRO_5044973355" description="Cytochrome c-type biogenesis protein" evidence="7">
    <location>
        <begin position="19"/>
        <end position="153"/>
    </location>
</feature>
<keyword evidence="2 7" id="KW-0349">Heme</keyword>
<keyword evidence="6 7" id="KW-0408">Iron</keyword>
<dbReference type="InterPro" id="IPR005616">
    <property type="entry name" value="CcmH/CycL/Ccl2/NrfF_N"/>
</dbReference>
<dbReference type="PANTHER" id="PTHR47870">
    <property type="entry name" value="CYTOCHROME C-TYPE BIOGENESIS PROTEIN CCMH"/>
    <property type="match status" value="1"/>
</dbReference>
<evidence type="ECO:0000256" key="3">
    <source>
        <dbReference type="ARBA" id="ARBA00022723"/>
    </source>
</evidence>
<keyword evidence="4 7" id="KW-0732">Signal</keyword>
<comment type="caution">
    <text evidence="9">The sequence shown here is derived from an EMBL/GenBank/DDBJ whole genome shotgun (WGS) entry which is preliminary data.</text>
</comment>
<evidence type="ECO:0000256" key="6">
    <source>
        <dbReference type="ARBA" id="ARBA00023004"/>
    </source>
</evidence>
<feature type="signal peptide" evidence="7">
    <location>
        <begin position="1"/>
        <end position="18"/>
    </location>
</feature>
<keyword evidence="5" id="KW-0201">Cytochrome c-type biogenesis</keyword>
<evidence type="ECO:0000256" key="1">
    <source>
        <dbReference type="ARBA" id="ARBA00010342"/>
    </source>
</evidence>